<gene>
    <name evidence="1" type="ordered locus">VIBHAR_p08233</name>
</gene>
<name>A7N8U4_VIBC1</name>
<keyword evidence="1" id="KW-0614">Plasmid</keyword>
<evidence type="ECO:0000313" key="2">
    <source>
        <dbReference type="Proteomes" id="UP000008152"/>
    </source>
</evidence>
<dbReference type="RefSeq" id="WP_011998851.1">
    <property type="nucleotide sequence ID" value="NC_009777.1"/>
</dbReference>
<dbReference type="PATRIC" id="fig|338187.25.peg.5617"/>
<dbReference type="EMBL" id="CP000791">
    <property type="protein sequence ID" value="ABU75080.1"/>
    <property type="molecule type" value="Genomic_DNA"/>
</dbReference>
<dbReference type="KEGG" id="vha:VIBHAR_p08233"/>
<proteinExistence type="predicted"/>
<evidence type="ECO:0000313" key="1">
    <source>
        <dbReference type="EMBL" id="ABU75080.1"/>
    </source>
</evidence>
<protein>
    <submittedName>
        <fullName evidence="1">Uncharacterized protein</fullName>
    </submittedName>
</protein>
<reference evidence="1 2" key="1">
    <citation type="submission" date="2007-08" db="EMBL/GenBank/DDBJ databases">
        <authorList>
            <consortium name="The Vibrio harveyi Genome Sequencing Project"/>
            <person name="Bassler B."/>
            <person name="Clifton S.W."/>
            <person name="Fulton L."/>
            <person name="Delehaunty K."/>
            <person name="Fronick C."/>
            <person name="Harrison M."/>
            <person name="Markivic C."/>
            <person name="Fulton R."/>
            <person name="Tin-Wollam A.-M."/>
            <person name="Shah N."/>
            <person name="Pepin K."/>
            <person name="Nash W."/>
            <person name="Thiruvilangam P."/>
            <person name="Bhonagiri V."/>
            <person name="Waters C."/>
            <person name="Tu K.C."/>
            <person name="Irgon J."/>
            <person name="Wilson R.K."/>
        </authorList>
    </citation>
    <scope>NUCLEOTIDE SEQUENCE [LARGE SCALE GENOMIC DNA]</scope>
    <source>
        <strain evidence="2">ATCC BAA-1116 / BB120</strain>
        <plasmid evidence="1 2">pVIBHAR</plasmid>
    </source>
</reference>
<sequence length="150" mass="17733">MKAVRLEEVESIMRWRDRSSAKDGHLQREMFDKYITLMVAWERLKRGIATERDQLICYQIHKGLMKGLCQGDKVPLMHLGARVESMVEPDKRITLRKPMKIHQAIAWVADMDGRSHEAVRKQWNKWRNATQDEKDDVTRKFMSCKDADFT</sequence>
<dbReference type="Proteomes" id="UP000008152">
    <property type="component" value="Plasmid pVIBHAR"/>
</dbReference>
<accession>A7N8U4</accession>
<dbReference type="AlphaFoldDB" id="A7N8U4"/>
<geneLocation type="plasmid" evidence="1 2">
    <name>pVIBHAR</name>
</geneLocation>
<organism evidence="1 2">
    <name type="scientific">Vibrio campbellii (strain ATCC BAA-1116)</name>
    <dbReference type="NCBI Taxonomy" id="2902295"/>
    <lineage>
        <taxon>Bacteria</taxon>
        <taxon>Pseudomonadati</taxon>
        <taxon>Pseudomonadota</taxon>
        <taxon>Gammaproteobacteria</taxon>
        <taxon>Vibrionales</taxon>
        <taxon>Vibrionaceae</taxon>
        <taxon>Vibrio</taxon>
    </lineage>
</organism>